<dbReference type="FunFam" id="1.20.5.5270:FF:000002">
    <property type="entry name" value="Lon protease homolog"/>
    <property type="match status" value="1"/>
</dbReference>
<dbReference type="SUPFAM" id="SSF88697">
    <property type="entry name" value="PUA domain-like"/>
    <property type="match status" value="1"/>
</dbReference>
<dbReference type="Gene3D" id="1.20.58.1480">
    <property type="match status" value="1"/>
</dbReference>
<dbReference type="InterPro" id="IPR015947">
    <property type="entry name" value="PUA-like_sf"/>
</dbReference>
<dbReference type="GO" id="GO:0005524">
    <property type="term" value="F:ATP binding"/>
    <property type="evidence" value="ECO:0007669"/>
    <property type="project" value="UniProtKB-KW"/>
</dbReference>
<proteinExistence type="predicted"/>
<keyword evidence="3 7" id="KW-0378">Hydrolase</keyword>
<sequence length="364" mass="41545">MSEYTAKETGRAPSILPLIVTDEVVVFPQAIARLPLDEDAHLAANASMADGRYVLLATRRTDADTDTPLALQLHRVGVVARIEQAGKLPDGSDGLLVRGLVRALLDEQIQSTPFPRFAYTERPDVVESSPELDELITETRGAIDAVLDLRHDVPQDIRNFVRSIEHPGHLADTTGYAPEYTFQERQELLETFDVMSRLRKVRDFYRKQYTLLEVQQRLRREVQDGAEKQQREFFLRQQMRAIQKELGEDDAESAALDDLREKLAAATLPETVRKEADREMNRLERINSASPEYQMVRTYLEWIAELPWNKTTGSAIDVQYAGEVLDADHYGLDKIKERILEHLAVKQRLQSLAEDANQRTREPI</sequence>
<keyword evidence="5" id="KW-0067">ATP-binding</keyword>
<dbReference type="GO" id="GO:0004176">
    <property type="term" value="F:ATP-dependent peptidase activity"/>
    <property type="evidence" value="ECO:0007669"/>
    <property type="project" value="InterPro"/>
</dbReference>
<dbReference type="EC" id="3.4.21.53" evidence="7"/>
<keyword evidence="1 7" id="KW-0645">Protease</keyword>
<dbReference type="PROSITE" id="PS51787">
    <property type="entry name" value="LON_N"/>
    <property type="match status" value="1"/>
</dbReference>
<reference evidence="7" key="1">
    <citation type="submission" date="2020-02" db="EMBL/GenBank/DDBJ databases">
        <authorList>
            <person name="Meier V. D."/>
        </authorList>
    </citation>
    <scope>NUCLEOTIDE SEQUENCE</scope>
    <source>
        <strain evidence="7">AVDCRST_MAG93</strain>
    </source>
</reference>
<protein>
    <submittedName>
        <fullName evidence="7">ATP-dependent protease La Type I</fullName>
        <ecNumber evidence="7">3.4.21.53</ecNumber>
    </submittedName>
</protein>
<dbReference type="InterPro" id="IPR003111">
    <property type="entry name" value="Lon_prtase_N"/>
</dbReference>
<keyword evidence="2" id="KW-0547">Nucleotide-binding</keyword>
<evidence type="ECO:0000256" key="4">
    <source>
        <dbReference type="ARBA" id="ARBA00022825"/>
    </source>
</evidence>
<dbReference type="AlphaFoldDB" id="A0A6J4KFF7"/>
<dbReference type="Pfam" id="PF02190">
    <property type="entry name" value="LON_substr_bdg"/>
    <property type="match status" value="1"/>
</dbReference>
<dbReference type="SMART" id="SM00464">
    <property type="entry name" value="LON"/>
    <property type="match status" value="1"/>
</dbReference>
<name>A0A6J4KFF7_9CHLR</name>
<keyword evidence="4" id="KW-0720">Serine protease</keyword>
<evidence type="ECO:0000259" key="6">
    <source>
        <dbReference type="PROSITE" id="PS51787"/>
    </source>
</evidence>
<dbReference type="EMBL" id="CADCTR010001624">
    <property type="protein sequence ID" value="CAA9304601.1"/>
    <property type="molecule type" value="Genomic_DNA"/>
</dbReference>
<dbReference type="InterPro" id="IPR027065">
    <property type="entry name" value="Lon_Prtase"/>
</dbReference>
<dbReference type="InterPro" id="IPR046336">
    <property type="entry name" value="Lon_prtase_N_sf"/>
</dbReference>
<evidence type="ECO:0000256" key="2">
    <source>
        <dbReference type="ARBA" id="ARBA00022741"/>
    </source>
</evidence>
<dbReference type="GO" id="GO:0006508">
    <property type="term" value="P:proteolysis"/>
    <property type="evidence" value="ECO:0007669"/>
    <property type="project" value="UniProtKB-KW"/>
</dbReference>
<evidence type="ECO:0000256" key="3">
    <source>
        <dbReference type="ARBA" id="ARBA00022801"/>
    </source>
</evidence>
<dbReference type="PANTHER" id="PTHR10046">
    <property type="entry name" value="ATP DEPENDENT LON PROTEASE FAMILY MEMBER"/>
    <property type="match status" value="1"/>
</dbReference>
<accession>A0A6J4KFF7</accession>
<dbReference type="GO" id="GO:0004252">
    <property type="term" value="F:serine-type endopeptidase activity"/>
    <property type="evidence" value="ECO:0007669"/>
    <property type="project" value="UniProtKB-EC"/>
</dbReference>
<evidence type="ECO:0000313" key="7">
    <source>
        <dbReference type="EMBL" id="CAA9304601.1"/>
    </source>
</evidence>
<feature type="domain" description="Lon N-terminal" evidence="6">
    <location>
        <begin position="16"/>
        <end position="209"/>
    </location>
</feature>
<evidence type="ECO:0000256" key="5">
    <source>
        <dbReference type="ARBA" id="ARBA00022840"/>
    </source>
</evidence>
<feature type="non-terminal residue" evidence="7">
    <location>
        <position position="364"/>
    </location>
</feature>
<gene>
    <name evidence="7" type="ORF">AVDCRST_MAG93-4832</name>
</gene>
<dbReference type="Gene3D" id="1.20.5.5270">
    <property type="match status" value="1"/>
</dbReference>
<organism evidence="7">
    <name type="scientific">uncultured Chloroflexia bacterium</name>
    <dbReference type="NCBI Taxonomy" id="1672391"/>
    <lineage>
        <taxon>Bacteria</taxon>
        <taxon>Bacillati</taxon>
        <taxon>Chloroflexota</taxon>
        <taxon>Chloroflexia</taxon>
        <taxon>environmental samples</taxon>
    </lineage>
</organism>
<dbReference type="GO" id="GO:0030163">
    <property type="term" value="P:protein catabolic process"/>
    <property type="evidence" value="ECO:0007669"/>
    <property type="project" value="InterPro"/>
</dbReference>
<dbReference type="Gene3D" id="2.30.130.40">
    <property type="entry name" value="LON domain-like"/>
    <property type="match status" value="1"/>
</dbReference>
<evidence type="ECO:0000256" key="1">
    <source>
        <dbReference type="ARBA" id="ARBA00022670"/>
    </source>
</evidence>